<feature type="binding site" evidence="6">
    <location>
        <position position="96"/>
    </location>
    <ligand>
        <name>5-phospho-alpha-D-ribose 1-diphosphate</name>
        <dbReference type="ChEBI" id="CHEBI:58017"/>
        <note>ligand shared between dimeric partners</note>
    </ligand>
</feature>
<dbReference type="Pfam" id="PF00156">
    <property type="entry name" value="Pribosyltran"/>
    <property type="match status" value="1"/>
</dbReference>
<dbReference type="InterPro" id="IPR023031">
    <property type="entry name" value="OPRT"/>
</dbReference>
<evidence type="ECO:0000259" key="7">
    <source>
        <dbReference type="Pfam" id="PF00156"/>
    </source>
</evidence>
<dbReference type="NCBIfam" id="TIGR00336">
    <property type="entry name" value="pyrE"/>
    <property type="match status" value="1"/>
</dbReference>
<dbReference type="EMBL" id="DF820489">
    <property type="protein sequence ID" value="GAK30905.1"/>
    <property type="molecule type" value="Genomic_DNA"/>
</dbReference>
<keyword evidence="3 6" id="KW-0328">Glycosyltransferase</keyword>
<dbReference type="GO" id="GO:0000287">
    <property type="term" value="F:magnesium ion binding"/>
    <property type="evidence" value="ECO:0007669"/>
    <property type="project" value="UniProtKB-UniRule"/>
</dbReference>
<comment type="pathway">
    <text evidence="1 6">Pyrimidine metabolism; UMP biosynthesis via de novo pathway; UMP from orotate: step 1/2.</text>
</comment>
<proteinExistence type="inferred from homology"/>
<comment type="caution">
    <text evidence="6">Lacks conserved residue(s) required for the propagation of feature annotation.</text>
</comment>
<organism evidence="8 9">
    <name type="scientific">Weissella oryzae (strain DSM 25784 / JCM 18191 / LMG 30913 / SG25)</name>
    <dbReference type="NCBI Taxonomy" id="1329250"/>
    <lineage>
        <taxon>Bacteria</taxon>
        <taxon>Bacillati</taxon>
        <taxon>Bacillota</taxon>
        <taxon>Bacilli</taxon>
        <taxon>Lactobacillales</taxon>
        <taxon>Lactobacillaceae</taxon>
        <taxon>Weissella</taxon>
    </lineage>
</organism>
<evidence type="ECO:0000256" key="6">
    <source>
        <dbReference type="HAMAP-Rule" id="MF_01208"/>
    </source>
</evidence>
<protein>
    <recommendedName>
        <fullName evidence="2 6">Orotate phosphoribosyltransferase</fullName>
        <shortName evidence="6">OPRT</shortName>
        <shortName evidence="6">OPRTase</shortName>
        <ecNumber evidence="2 6">2.4.2.10</ecNumber>
    </recommendedName>
</protein>
<evidence type="ECO:0000256" key="3">
    <source>
        <dbReference type="ARBA" id="ARBA00022676"/>
    </source>
</evidence>
<dbReference type="HAMAP" id="MF_01208">
    <property type="entry name" value="PyrE"/>
    <property type="match status" value="1"/>
</dbReference>
<reference evidence="9" key="1">
    <citation type="journal article" date="2014" name="Genome Announc.">
        <title>Draft genome sequence of Weissella oryzae SG25T, isolated from fermented rice grains.</title>
        <authorList>
            <person name="Tanizawa Y."/>
            <person name="Fujisawa T."/>
            <person name="Mochizuki T."/>
            <person name="Kaminuma E."/>
            <person name="Suzuki Y."/>
            <person name="Nakamura Y."/>
            <person name="Tohno M."/>
        </authorList>
    </citation>
    <scope>NUCLEOTIDE SEQUENCE [LARGE SCALE GENOMIC DNA]</scope>
    <source>
        <strain evidence="9">DSM 25784 / JCM 18191 / LMG 30913 / SG25</strain>
    </source>
</reference>
<dbReference type="Proteomes" id="UP000030643">
    <property type="component" value="Unassembled WGS sequence"/>
</dbReference>
<comment type="similarity">
    <text evidence="6">Belongs to the purine/pyrimidine phosphoribosyltransferase family. PyrE subfamily.</text>
</comment>
<dbReference type="STRING" id="1329250.WOSG25_060230"/>
<evidence type="ECO:0000313" key="8">
    <source>
        <dbReference type="EMBL" id="GAK30905.1"/>
    </source>
</evidence>
<dbReference type="SUPFAM" id="SSF53271">
    <property type="entry name" value="PRTase-like"/>
    <property type="match status" value="1"/>
</dbReference>
<feature type="binding site" evidence="6">
    <location>
        <position position="126"/>
    </location>
    <ligand>
        <name>orotate</name>
        <dbReference type="ChEBI" id="CHEBI:30839"/>
    </ligand>
</feature>
<dbReference type="eggNOG" id="COG0461">
    <property type="taxonomic scope" value="Bacteria"/>
</dbReference>
<keyword evidence="5 6" id="KW-0665">Pyrimidine biosynthesis</keyword>
<keyword evidence="9" id="KW-1185">Reference proteome</keyword>
<gene>
    <name evidence="6 8" type="primary">pyrE</name>
    <name evidence="8" type="ORF">WOSG25_060230</name>
</gene>
<dbReference type="InterPro" id="IPR029057">
    <property type="entry name" value="PRTase-like"/>
</dbReference>
<dbReference type="CDD" id="cd06223">
    <property type="entry name" value="PRTases_typeI"/>
    <property type="match status" value="1"/>
</dbReference>
<comment type="function">
    <text evidence="6">Catalyzes the transfer of a ribosyl phosphate group from 5-phosphoribose 1-diphosphate to orotate, leading to the formation of orotidine monophosphate (OMP).</text>
</comment>
<dbReference type="InterPro" id="IPR000836">
    <property type="entry name" value="PRTase_dom"/>
</dbReference>
<dbReference type="GO" id="GO:0019856">
    <property type="term" value="P:pyrimidine nucleobase biosynthetic process"/>
    <property type="evidence" value="ECO:0007669"/>
    <property type="project" value="TreeGrafter"/>
</dbReference>
<evidence type="ECO:0000256" key="2">
    <source>
        <dbReference type="ARBA" id="ARBA00011971"/>
    </source>
</evidence>
<feature type="domain" description="Phosphoribosyltransferase" evidence="7">
    <location>
        <begin position="49"/>
        <end position="152"/>
    </location>
</feature>
<sequence>MTVASEIAENLLAIKAVKLQPKMPFTWASGIKSPIYTDNRQTIGYPKVRQAIAKGLSELINQHFPTVDIIGGVATAGIPHAAWVADVMVKPMIYVRSKPKDHGAGKQIEGLDVAGKAVVLIDDLISTGGSVLGAVEAVRAAGGTVLGVVAIFSYELAAAEINFASAQVPFYVVTNYSTLIEVAKKNGDINAEELALLHRWRENPQAW</sequence>
<dbReference type="AlphaFoldDB" id="A0A069CSW8"/>
<evidence type="ECO:0000313" key="9">
    <source>
        <dbReference type="Proteomes" id="UP000030643"/>
    </source>
</evidence>
<evidence type="ECO:0000256" key="1">
    <source>
        <dbReference type="ARBA" id="ARBA00004889"/>
    </source>
</evidence>
<comment type="catalytic activity">
    <reaction evidence="6">
        <text>orotidine 5'-phosphate + diphosphate = orotate + 5-phospho-alpha-D-ribose 1-diphosphate</text>
        <dbReference type="Rhea" id="RHEA:10380"/>
        <dbReference type="ChEBI" id="CHEBI:30839"/>
        <dbReference type="ChEBI" id="CHEBI:33019"/>
        <dbReference type="ChEBI" id="CHEBI:57538"/>
        <dbReference type="ChEBI" id="CHEBI:58017"/>
        <dbReference type="EC" id="2.4.2.10"/>
    </reaction>
</comment>
<dbReference type="GO" id="GO:0044205">
    <property type="term" value="P:'de novo' UMP biosynthetic process"/>
    <property type="evidence" value="ECO:0007669"/>
    <property type="project" value="UniProtKB-UniRule"/>
</dbReference>
<dbReference type="UniPathway" id="UPA00070">
    <property type="reaction ID" value="UER00119"/>
</dbReference>
<evidence type="ECO:0000256" key="5">
    <source>
        <dbReference type="ARBA" id="ARBA00022975"/>
    </source>
</evidence>
<comment type="subunit">
    <text evidence="6">Homodimer.</text>
</comment>
<dbReference type="InterPro" id="IPR004467">
    <property type="entry name" value="Or_phspho_trans_dom"/>
</dbReference>
<dbReference type="GO" id="GO:0004588">
    <property type="term" value="F:orotate phosphoribosyltransferase activity"/>
    <property type="evidence" value="ECO:0007669"/>
    <property type="project" value="UniProtKB-UniRule"/>
</dbReference>
<feature type="binding site" evidence="6">
    <location>
        <position position="100"/>
    </location>
    <ligand>
        <name>5-phospho-alpha-D-ribose 1-diphosphate</name>
        <dbReference type="ChEBI" id="CHEBI:58017"/>
        <note>ligand shared between dimeric partners</note>
    </ligand>
</feature>
<name>A0A069CSW8_WEIOS</name>
<keyword evidence="4 6" id="KW-0808">Transferase</keyword>
<keyword evidence="6" id="KW-0460">Magnesium</keyword>
<dbReference type="EC" id="2.4.2.10" evidence="2 6"/>
<dbReference type="PANTHER" id="PTHR19278">
    <property type="entry name" value="OROTATE PHOSPHORIBOSYLTRANSFERASE"/>
    <property type="match status" value="1"/>
</dbReference>
<dbReference type="PANTHER" id="PTHR19278:SF9">
    <property type="entry name" value="URIDINE 5'-MONOPHOSPHATE SYNTHASE"/>
    <property type="match status" value="1"/>
</dbReference>
<feature type="binding site" evidence="6">
    <location>
        <position position="102"/>
    </location>
    <ligand>
        <name>5-phospho-alpha-D-ribose 1-diphosphate</name>
        <dbReference type="ChEBI" id="CHEBI:58017"/>
        <note>ligand shared between dimeric partners</note>
    </ligand>
</feature>
<dbReference type="Gene3D" id="3.40.50.2020">
    <property type="match status" value="1"/>
</dbReference>
<accession>A0A069CSW8</accession>
<evidence type="ECO:0000256" key="4">
    <source>
        <dbReference type="ARBA" id="ARBA00022679"/>
    </source>
</evidence>
<comment type="cofactor">
    <cofactor evidence="6">
        <name>Mg(2+)</name>
        <dbReference type="ChEBI" id="CHEBI:18420"/>
    </cofactor>
</comment>
<feature type="binding site" description="in other chain" evidence="6">
    <location>
        <begin position="122"/>
        <end position="130"/>
    </location>
    <ligand>
        <name>5-phospho-alpha-D-ribose 1-diphosphate</name>
        <dbReference type="ChEBI" id="CHEBI:58017"/>
        <note>ligand shared between dimeric partners</note>
    </ligand>
</feature>